<comment type="caution">
    <text evidence="6">The sequence shown here is derived from an EMBL/GenBank/DDBJ whole genome shotgun (WGS) entry which is preliminary data.</text>
</comment>
<evidence type="ECO:0000256" key="4">
    <source>
        <dbReference type="SAM" id="Phobius"/>
    </source>
</evidence>
<dbReference type="EC" id="2.7.7.65" evidence="1"/>
<dbReference type="EMBL" id="VIFK01000443">
    <property type="protein sequence ID" value="TQE93985.1"/>
    <property type="molecule type" value="Genomic_DNA"/>
</dbReference>
<keyword evidence="4" id="KW-1133">Transmembrane helix</keyword>
<keyword evidence="4" id="KW-0472">Membrane</keyword>
<dbReference type="PANTHER" id="PTHR45138">
    <property type="entry name" value="REGULATORY COMPONENTS OF SENSORY TRANSDUCTION SYSTEM"/>
    <property type="match status" value="1"/>
</dbReference>
<dbReference type="GO" id="GO:0043709">
    <property type="term" value="P:cell adhesion involved in single-species biofilm formation"/>
    <property type="evidence" value="ECO:0007669"/>
    <property type="project" value="TreeGrafter"/>
</dbReference>
<dbReference type="GO" id="GO:0052621">
    <property type="term" value="F:diguanylate cyclase activity"/>
    <property type="evidence" value="ECO:0007669"/>
    <property type="project" value="UniProtKB-EC"/>
</dbReference>
<dbReference type="SMART" id="SM00267">
    <property type="entry name" value="GGDEF"/>
    <property type="match status" value="1"/>
</dbReference>
<comment type="catalytic activity">
    <reaction evidence="2">
        <text>2 GTP = 3',3'-c-di-GMP + 2 diphosphate</text>
        <dbReference type="Rhea" id="RHEA:24898"/>
        <dbReference type="ChEBI" id="CHEBI:33019"/>
        <dbReference type="ChEBI" id="CHEBI:37565"/>
        <dbReference type="ChEBI" id="CHEBI:58805"/>
        <dbReference type="EC" id="2.7.7.65"/>
    </reaction>
</comment>
<keyword evidence="4" id="KW-0812">Transmembrane</keyword>
<dbReference type="GO" id="GO:1902201">
    <property type="term" value="P:negative regulation of bacterial-type flagellum-dependent cell motility"/>
    <property type="evidence" value="ECO:0007669"/>
    <property type="project" value="TreeGrafter"/>
</dbReference>
<reference evidence="6 7" key="1">
    <citation type="submission" date="2019-06" db="EMBL/GenBank/DDBJ databases">
        <title>Metagenome assembled Genome of Spiribacter salinus SL48-SHIP from the microbial mat of Salt Lake 48 (Novosibirsk region, Russia).</title>
        <authorList>
            <person name="Shipova A."/>
            <person name="Rozanov A.S."/>
            <person name="Bryanskaya A.V."/>
            <person name="Peltek S.E."/>
        </authorList>
    </citation>
    <scope>NUCLEOTIDE SEQUENCE [LARGE SCALE GENOMIC DNA]</scope>
    <source>
        <strain evidence="6">SL48-SHIP-2</strain>
    </source>
</reference>
<dbReference type="Pfam" id="PF00990">
    <property type="entry name" value="GGDEF"/>
    <property type="match status" value="1"/>
</dbReference>
<gene>
    <name evidence="6" type="ORF">FKY71_17885</name>
</gene>
<feature type="transmembrane region" description="Helical" evidence="4">
    <location>
        <begin position="68"/>
        <end position="87"/>
    </location>
</feature>
<feature type="transmembrane region" description="Helical" evidence="4">
    <location>
        <begin position="96"/>
        <end position="115"/>
    </location>
</feature>
<organism evidence="6 7">
    <name type="scientific">Spiribacter salinus</name>
    <dbReference type="NCBI Taxonomy" id="1335746"/>
    <lineage>
        <taxon>Bacteria</taxon>
        <taxon>Pseudomonadati</taxon>
        <taxon>Pseudomonadota</taxon>
        <taxon>Gammaproteobacteria</taxon>
        <taxon>Chromatiales</taxon>
        <taxon>Ectothiorhodospiraceae</taxon>
        <taxon>Spiribacter</taxon>
    </lineage>
</organism>
<sequence>MDLNYETLTFAATLASLLSGLALTLLALDNPDERSLVWFAAAGYAAFLGLVIFWVVPQPRPLPLRLTANVFSITSLTMILAGMRLFAGHRFRPLRLLVRILPVAAVSYLLIGFSGDGFIARIWWYAALTLALCAAIALVMSGSRWKSAGLERWGGARRVLAITFMGYAGYQLIRAMIVTAQGAGALEHWIEPSTLHSGAIIAGLLLLAIFPWGIAAMHGQKVATALHHLANHDDLTHLPNRAAFLTSFNARSGPAPAGPKVDVVGIIDLDGFKTINDTHGHNVGDALLEAVADHFQRALRPEDTVARLGGDECVVLLRGTDEKNAEIAIRRMTKELASIKLPEVTTPVGCSAGLAARPADGISFDTLYRVADERLYQAKQKGKGCGVRHDGVVFSTAPADQGPRDSGSAQPELARNGPSNEVAQSQ</sequence>
<dbReference type="NCBIfam" id="TIGR00254">
    <property type="entry name" value="GGDEF"/>
    <property type="match status" value="1"/>
</dbReference>
<dbReference type="Gene3D" id="3.30.70.270">
    <property type="match status" value="1"/>
</dbReference>
<dbReference type="InterPro" id="IPR029787">
    <property type="entry name" value="Nucleotide_cyclase"/>
</dbReference>
<dbReference type="GO" id="GO:0005886">
    <property type="term" value="C:plasma membrane"/>
    <property type="evidence" value="ECO:0007669"/>
    <property type="project" value="TreeGrafter"/>
</dbReference>
<dbReference type="InterPro" id="IPR000160">
    <property type="entry name" value="GGDEF_dom"/>
</dbReference>
<feature type="compositionally biased region" description="Polar residues" evidence="3">
    <location>
        <begin position="417"/>
        <end position="426"/>
    </location>
</feature>
<evidence type="ECO:0000313" key="6">
    <source>
        <dbReference type="EMBL" id="TQE93985.1"/>
    </source>
</evidence>
<name>A0A540VB72_9GAMM</name>
<feature type="transmembrane region" description="Helical" evidence="4">
    <location>
        <begin position="6"/>
        <end position="28"/>
    </location>
</feature>
<evidence type="ECO:0000256" key="3">
    <source>
        <dbReference type="SAM" id="MobiDB-lite"/>
    </source>
</evidence>
<evidence type="ECO:0000256" key="1">
    <source>
        <dbReference type="ARBA" id="ARBA00012528"/>
    </source>
</evidence>
<accession>A0A540VB72</accession>
<dbReference type="Proteomes" id="UP000315400">
    <property type="component" value="Unassembled WGS sequence"/>
</dbReference>
<feature type="transmembrane region" description="Helical" evidence="4">
    <location>
        <begin position="35"/>
        <end position="56"/>
    </location>
</feature>
<feature type="transmembrane region" description="Helical" evidence="4">
    <location>
        <begin position="197"/>
        <end position="217"/>
    </location>
</feature>
<dbReference type="AlphaFoldDB" id="A0A540VB72"/>
<dbReference type="SUPFAM" id="SSF55073">
    <property type="entry name" value="Nucleotide cyclase"/>
    <property type="match status" value="1"/>
</dbReference>
<evidence type="ECO:0000256" key="2">
    <source>
        <dbReference type="ARBA" id="ARBA00034247"/>
    </source>
</evidence>
<dbReference type="PROSITE" id="PS50887">
    <property type="entry name" value="GGDEF"/>
    <property type="match status" value="1"/>
</dbReference>
<dbReference type="InterPro" id="IPR050469">
    <property type="entry name" value="Diguanylate_Cyclase"/>
</dbReference>
<dbReference type="CDD" id="cd01949">
    <property type="entry name" value="GGDEF"/>
    <property type="match status" value="1"/>
</dbReference>
<feature type="transmembrane region" description="Helical" evidence="4">
    <location>
        <begin position="121"/>
        <end position="139"/>
    </location>
</feature>
<feature type="domain" description="GGDEF" evidence="5">
    <location>
        <begin position="260"/>
        <end position="391"/>
    </location>
</feature>
<evidence type="ECO:0000259" key="5">
    <source>
        <dbReference type="PROSITE" id="PS50887"/>
    </source>
</evidence>
<protein>
    <recommendedName>
        <fullName evidence="1">diguanylate cyclase</fullName>
        <ecNumber evidence="1">2.7.7.65</ecNumber>
    </recommendedName>
</protein>
<dbReference type="PANTHER" id="PTHR45138:SF9">
    <property type="entry name" value="DIGUANYLATE CYCLASE DGCM-RELATED"/>
    <property type="match status" value="1"/>
</dbReference>
<proteinExistence type="predicted"/>
<dbReference type="InterPro" id="IPR043128">
    <property type="entry name" value="Rev_trsase/Diguanyl_cyclase"/>
</dbReference>
<feature type="transmembrane region" description="Helical" evidence="4">
    <location>
        <begin position="159"/>
        <end position="177"/>
    </location>
</feature>
<evidence type="ECO:0000313" key="7">
    <source>
        <dbReference type="Proteomes" id="UP000315400"/>
    </source>
</evidence>
<feature type="region of interest" description="Disordered" evidence="3">
    <location>
        <begin position="387"/>
        <end position="426"/>
    </location>
</feature>